<protein>
    <submittedName>
        <fullName evidence="2">Uncharacterized protein</fullName>
    </submittedName>
</protein>
<evidence type="ECO:0000313" key="2">
    <source>
        <dbReference type="EMBL" id="CCD21259.1"/>
    </source>
</evidence>
<dbReference type="AlphaFoldDB" id="F9WUL0"/>
<feature type="region of interest" description="Disordered" evidence="1">
    <location>
        <begin position="1"/>
        <end position="28"/>
    </location>
</feature>
<gene>
    <name evidence="2" type="ORF">TvY486_0003590</name>
</gene>
<sequence length="289" mass="32681">MRLTARPASGRGQGNGWPSLGVESEDKQRTVIETQHPAVIDTYSAMSRHQMWRGTGRAVEGVLGSLAKAPLGANEEAFLACGAARPDEQTMWTWEPTHKRDAGSGIATHRGKDRAVLWFVLRGRVEEQQGGRRVACHREKERRCVKRRTWVVRAEKAAMFCRRNGERRLGTRKSMFLWRKKAKAHGLEGVGKRAPPRRAQTRGTKTGLCHWTVRTWVQERCWAIRTQLRRNDEGLRRQYAVYVTGEARSSGGIVGRSVQVRRKAAGRQTANVRANRRCRDLYAEKAGAC</sequence>
<dbReference type="VEuPathDB" id="TriTrypDB:TvY486_0003590"/>
<evidence type="ECO:0000313" key="3">
    <source>
        <dbReference type="Proteomes" id="UP000009027"/>
    </source>
</evidence>
<accession>F9WUL0</accession>
<evidence type="ECO:0000256" key="1">
    <source>
        <dbReference type="SAM" id="MobiDB-lite"/>
    </source>
</evidence>
<reference evidence="2 3" key="1">
    <citation type="journal article" date="2012" name="Proc. Natl. Acad. Sci. U.S.A.">
        <title>Antigenic diversity is generated by distinct evolutionary mechanisms in African trypanosome species.</title>
        <authorList>
            <person name="Jackson A.P."/>
            <person name="Berry A."/>
            <person name="Aslett M."/>
            <person name="Allison H.C."/>
            <person name="Burton P."/>
            <person name="Vavrova-Anderson J."/>
            <person name="Brown R."/>
            <person name="Browne H."/>
            <person name="Corton N."/>
            <person name="Hauser H."/>
            <person name="Gamble J."/>
            <person name="Gilderthorp R."/>
            <person name="Marcello L."/>
            <person name="McQuillan J."/>
            <person name="Otto T.D."/>
            <person name="Quail M.A."/>
            <person name="Sanders M.J."/>
            <person name="van Tonder A."/>
            <person name="Ginger M.L."/>
            <person name="Field M.C."/>
            <person name="Barry J.D."/>
            <person name="Hertz-Fowler C."/>
            <person name="Berriman M."/>
        </authorList>
    </citation>
    <scope>NUCLEOTIDE SEQUENCE</scope>
    <source>
        <strain evidence="2 3">Y486</strain>
    </source>
</reference>
<name>F9WUL0_TRYVY</name>
<organism evidence="2 3">
    <name type="scientific">Trypanosoma vivax (strain Y486)</name>
    <dbReference type="NCBI Taxonomy" id="1055687"/>
    <lineage>
        <taxon>Eukaryota</taxon>
        <taxon>Discoba</taxon>
        <taxon>Euglenozoa</taxon>
        <taxon>Kinetoplastea</taxon>
        <taxon>Metakinetoplastina</taxon>
        <taxon>Trypanosomatida</taxon>
        <taxon>Trypanosomatidae</taxon>
        <taxon>Trypanosoma</taxon>
        <taxon>Duttonella</taxon>
    </lineage>
</organism>
<keyword evidence="3" id="KW-1185">Reference proteome</keyword>
<dbReference type="Proteomes" id="UP000009027">
    <property type="component" value="Unassembled WGS sequence"/>
</dbReference>
<proteinExistence type="predicted"/>
<dbReference type="EMBL" id="CAEX01007336">
    <property type="protein sequence ID" value="CCD21259.1"/>
    <property type="molecule type" value="Genomic_DNA"/>
</dbReference>